<evidence type="ECO:0000256" key="7">
    <source>
        <dbReference type="ARBA" id="ARBA00022833"/>
    </source>
</evidence>
<dbReference type="Gene3D" id="3.30.1380.10">
    <property type="match status" value="1"/>
</dbReference>
<evidence type="ECO:0000256" key="11">
    <source>
        <dbReference type="ARBA" id="ARBA00093666"/>
    </source>
</evidence>
<name>E8KJ35_9PAST</name>
<dbReference type="EMBL" id="AEVG01000123">
    <property type="protein sequence ID" value="EFX91081.1"/>
    <property type="molecule type" value="Genomic_DNA"/>
</dbReference>
<keyword evidence="9" id="KW-0961">Cell wall biogenesis/degradation</keyword>
<dbReference type="InterPro" id="IPR009045">
    <property type="entry name" value="Zn_M74/Hedgehog-like"/>
</dbReference>
<keyword evidence="12" id="KW-0472">Membrane</keyword>
<proteinExistence type="inferred from homology"/>
<keyword evidence="14" id="KW-1185">Reference proteome</keyword>
<evidence type="ECO:0000256" key="8">
    <source>
        <dbReference type="ARBA" id="ARBA00023049"/>
    </source>
</evidence>
<evidence type="ECO:0000256" key="6">
    <source>
        <dbReference type="ARBA" id="ARBA00022801"/>
    </source>
</evidence>
<comment type="caution">
    <text evidence="13">The sequence shown here is derived from an EMBL/GenBank/DDBJ whole genome shotgun (WGS) entry which is preliminary data.</text>
</comment>
<dbReference type="PANTHER" id="PTHR37425">
    <property type="match status" value="1"/>
</dbReference>
<evidence type="ECO:0000256" key="3">
    <source>
        <dbReference type="ARBA" id="ARBA00022670"/>
    </source>
</evidence>
<evidence type="ECO:0000256" key="5">
    <source>
        <dbReference type="ARBA" id="ARBA00022729"/>
    </source>
</evidence>
<protein>
    <recommendedName>
        <fullName evidence="11">Murein endopeptidase K</fullName>
    </recommendedName>
</protein>
<keyword evidence="12" id="KW-0812">Transmembrane</keyword>
<dbReference type="Proteomes" id="UP000005467">
    <property type="component" value="Unassembled WGS sequence"/>
</dbReference>
<accession>E8KJ35</accession>
<dbReference type="CDD" id="cd14844">
    <property type="entry name" value="Zn-DD-carboxypeptidase_like"/>
    <property type="match status" value="1"/>
</dbReference>
<reference evidence="13 14" key="1">
    <citation type="submission" date="2011-01" db="EMBL/GenBank/DDBJ databases">
        <authorList>
            <person name="Muzny D."/>
            <person name="Qin X."/>
            <person name="Deng J."/>
            <person name="Jiang H."/>
            <person name="Liu Y."/>
            <person name="Qu J."/>
            <person name="Song X.-Z."/>
            <person name="Zhang L."/>
            <person name="Thornton R."/>
            <person name="Coyle M."/>
            <person name="Francisco L."/>
            <person name="Jackson L."/>
            <person name="Javaid M."/>
            <person name="Korchina V."/>
            <person name="Kovar C."/>
            <person name="Mata R."/>
            <person name="Mathew T."/>
            <person name="Ngo R."/>
            <person name="Nguyen L."/>
            <person name="Nguyen N."/>
            <person name="Okwuonu G."/>
            <person name="Ongeri F."/>
            <person name="Pham C."/>
            <person name="Simmons D."/>
            <person name="Wilczek-Boney K."/>
            <person name="Hale W."/>
            <person name="Jakkamsetti A."/>
            <person name="Pham P."/>
            <person name="Ruth R."/>
            <person name="San Lucas F."/>
            <person name="Warren J."/>
            <person name="Zhang J."/>
            <person name="Zhao Z."/>
            <person name="Zhou C."/>
            <person name="Zhu D."/>
            <person name="Lee S."/>
            <person name="Bess C."/>
            <person name="Blankenburg K."/>
            <person name="Forbes L."/>
            <person name="Fu Q."/>
            <person name="Gubbala S."/>
            <person name="Hirani K."/>
            <person name="Jayaseelan J.C."/>
            <person name="Lara F."/>
            <person name="Munidasa M."/>
            <person name="Palculict T."/>
            <person name="Patil S."/>
            <person name="Pu L.-L."/>
            <person name="Saada N."/>
            <person name="Tang L."/>
            <person name="Weissenberger G."/>
            <person name="Zhu Y."/>
            <person name="Hemphill L."/>
            <person name="Shang Y."/>
            <person name="Youmans B."/>
            <person name="Ayvaz T."/>
            <person name="Ross M."/>
            <person name="Santibanez J."/>
            <person name="Aqrawi P."/>
            <person name="Gross S."/>
            <person name="Joshi V."/>
            <person name="Fowler G."/>
            <person name="Nazareth L."/>
            <person name="Reid J."/>
            <person name="Worley K."/>
            <person name="Petrosino J."/>
            <person name="Highlander S."/>
            <person name="Gibbs R."/>
        </authorList>
    </citation>
    <scope>NUCLEOTIDE SEQUENCE [LARGE SCALE GENOMIC DNA]</scope>
    <source>
        <strain evidence="13 14">ATCC 25976</strain>
    </source>
</reference>
<dbReference type="GO" id="GO:0006508">
    <property type="term" value="P:proteolysis"/>
    <property type="evidence" value="ECO:0007669"/>
    <property type="project" value="UniProtKB-KW"/>
</dbReference>
<dbReference type="InterPro" id="IPR010275">
    <property type="entry name" value="MepK"/>
</dbReference>
<dbReference type="Pfam" id="PF05951">
    <property type="entry name" value="Peptidase_M15_2"/>
    <property type="match status" value="1"/>
</dbReference>
<sequence length="215" mass="24032">MNNKPLFMADSKLFEWSNLLSIITCDNEDSSMNQTNVQRRKWLSLGGLVLGASLLPGKVMAALSTPAPLALRFRNINTGDTYAAKFHGGHLSVADLHQLNHLMRDRHTNQIKRIDPMLFVKLNQIQQRLGFRNAEIQVLSGYRSAKTNARMHRTQRGVASNSYHIRGQAVDFRVSGVPLAKVRAAAESLHNGGVGYYPRSNFVHVDTGPVRTWRG</sequence>
<feature type="transmembrane region" description="Helical" evidence="12">
    <location>
        <begin position="42"/>
        <end position="63"/>
    </location>
</feature>
<evidence type="ECO:0000256" key="9">
    <source>
        <dbReference type="ARBA" id="ARBA00023316"/>
    </source>
</evidence>
<comment type="cofactor">
    <cofactor evidence="1">
        <name>Zn(2+)</name>
        <dbReference type="ChEBI" id="CHEBI:29105"/>
    </cofactor>
</comment>
<keyword evidence="4" id="KW-0479">Metal-binding</keyword>
<dbReference type="AlphaFoldDB" id="E8KJ35"/>
<organism evidence="13 14">
    <name type="scientific">Actinobacillus ureae ATCC 25976</name>
    <dbReference type="NCBI Taxonomy" id="887324"/>
    <lineage>
        <taxon>Bacteria</taxon>
        <taxon>Pseudomonadati</taxon>
        <taxon>Pseudomonadota</taxon>
        <taxon>Gammaproteobacteria</taxon>
        <taxon>Pasteurellales</taxon>
        <taxon>Pasteurellaceae</taxon>
        <taxon>Actinobacillus</taxon>
    </lineage>
</organism>
<comment type="pathway">
    <text evidence="2">Cell wall biogenesis; cell wall polysaccharide biosynthesis.</text>
</comment>
<dbReference type="HOGENOM" id="CLU_080400_1_2_6"/>
<comment type="similarity">
    <text evidence="10">Belongs to the peptidase M15 family.</text>
</comment>
<evidence type="ECO:0000256" key="10">
    <source>
        <dbReference type="ARBA" id="ARBA00093448"/>
    </source>
</evidence>
<evidence type="ECO:0000256" key="4">
    <source>
        <dbReference type="ARBA" id="ARBA00022723"/>
    </source>
</evidence>
<evidence type="ECO:0000256" key="2">
    <source>
        <dbReference type="ARBA" id="ARBA00004776"/>
    </source>
</evidence>
<keyword evidence="5" id="KW-0732">Signal</keyword>
<gene>
    <name evidence="13" type="ORF">HMPREF0027_1852</name>
</gene>
<evidence type="ECO:0000256" key="12">
    <source>
        <dbReference type="SAM" id="Phobius"/>
    </source>
</evidence>
<evidence type="ECO:0000256" key="1">
    <source>
        <dbReference type="ARBA" id="ARBA00001947"/>
    </source>
</evidence>
<keyword evidence="12" id="KW-1133">Transmembrane helix</keyword>
<dbReference type="PANTHER" id="PTHR37425:SF1">
    <property type="entry name" value="OUTER MEMBRANE PROTEIN"/>
    <property type="match status" value="1"/>
</dbReference>
<keyword evidence="7" id="KW-0862">Zinc</keyword>
<evidence type="ECO:0000313" key="13">
    <source>
        <dbReference type="EMBL" id="EFX91081.1"/>
    </source>
</evidence>
<dbReference type="GO" id="GO:0071555">
    <property type="term" value="P:cell wall organization"/>
    <property type="evidence" value="ECO:0007669"/>
    <property type="project" value="UniProtKB-KW"/>
</dbReference>
<keyword evidence="6" id="KW-0378">Hydrolase</keyword>
<dbReference type="GO" id="GO:0046872">
    <property type="term" value="F:metal ion binding"/>
    <property type="evidence" value="ECO:0007669"/>
    <property type="project" value="UniProtKB-KW"/>
</dbReference>
<keyword evidence="8" id="KW-0482">Metalloprotease</keyword>
<dbReference type="GO" id="GO:0008237">
    <property type="term" value="F:metallopeptidase activity"/>
    <property type="evidence" value="ECO:0007669"/>
    <property type="project" value="UniProtKB-KW"/>
</dbReference>
<dbReference type="SUPFAM" id="SSF55166">
    <property type="entry name" value="Hedgehog/DD-peptidase"/>
    <property type="match status" value="1"/>
</dbReference>
<keyword evidence="3" id="KW-0645">Protease</keyword>
<evidence type="ECO:0000313" key="14">
    <source>
        <dbReference type="Proteomes" id="UP000005467"/>
    </source>
</evidence>